<accession>T2GFK3</accession>
<dbReference type="InterPro" id="IPR016181">
    <property type="entry name" value="Acyl_CoA_acyltransferase"/>
</dbReference>
<dbReference type="Pfam" id="PF13527">
    <property type="entry name" value="Acetyltransf_9"/>
    <property type="match status" value="1"/>
</dbReference>
<dbReference type="CDD" id="cd04301">
    <property type="entry name" value="NAT_SF"/>
    <property type="match status" value="1"/>
</dbReference>
<dbReference type="InterPro" id="IPR050832">
    <property type="entry name" value="Bact_Acetyltransf"/>
</dbReference>
<dbReference type="EMBL" id="CP006585">
    <property type="protein sequence ID" value="AGW14687.1"/>
    <property type="molecule type" value="Genomic_DNA"/>
</dbReference>
<dbReference type="eggNOG" id="COG3153">
    <property type="taxonomic scope" value="Bacteria"/>
</dbReference>
<gene>
    <name evidence="4" type="ORF">DGI_2962</name>
</gene>
<dbReference type="PROSITE" id="PS51186">
    <property type="entry name" value="GNAT"/>
    <property type="match status" value="1"/>
</dbReference>
<evidence type="ECO:0000256" key="1">
    <source>
        <dbReference type="ARBA" id="ARBA00022679"/>
    </source>
</evidence>
<evidence type="ECO:0000313" key="4">
    <source>
        <dbReference type="EMBL" id="AGW14687.1"/>
    </source>
</evidence>
<reference evidence="5" key="2">
    <citation type="submission" date="2013-07" db="EMBL/GenBank/DDBJ databases">
        <authorList>
            <person name="Morais-Silva F.O."/>
            <person name="Rezende A.M."/>
            <person name="Pimentel C."/>
            <person name="Resende D.M."/>
            <person name="Santos C.I."/>
            <person name="Clemente C."/>
            <person name="de Oliveira L.M."/>
            <person name="da Silva S.M."/>
            <person name="Costa D.A."/>
            <person name="Varela-Raposo A."/>
            <person name="Horacio E.C.A."/>
            <person name="Matos M."/>
            <person name="Flores O."/>
            <person name="Ruiz J.C."/>
            <person name="Rodrigues-Pousada C."/>
        </authorList>
    </citation>
    <scope>NUCLEOTIDE SEQUENCE [LARGE SCALE GENOMIC DNA]</scope>
    <source>
        <strain evidence="5">ATCC 19364 / DSM 1382 / NCIMB 9332 / VKM B-1759</strain>
    </source>
</reference>
<keyword evidence="2" id="KW-0012">Acyltransferase</keyword>
<sequence>MQIRPEVPHEFPAIFALVQRAFATARVSNGQEQHFVDRLRASTGYLPDLALVGEEHGELLGHIMLTRTHVETSAGPHPLLLLGPVAIVPERRGQGLGSQLIRDTLRRAQGQGHTAVILVGDPAFYTRLGFQAAATFGIANTNDIPDQYVLACELAPGALKNAGGGAITFEV</sequence>
<protein>
    <submittedName>
        <fullName evidence="4">Putative N-acetyltransferase GCN5</fullName>
    </submittedName>
</protein>
<keyword evidence="1 4" id="KW-0808">Transferase</keyword>
<evidence type="ECO:0000313" key="5">
    <source>
        <dbReference type="Proteomes" id="UP000016587"/>
    </source>
</evidence>
<keyword evidence="5" id="KW-1185">Reference proteome</keyword>
<dbReference type="SUPFAM" id="SSF55729">
    <property type="entry name" value="Acyl-CoA N-acyltransferases (Nat)"/>
    <property type="match status" value="1"/>
</dbReference>
<dbReference type="PANTHER" id="PTHR43877">
    <property type="entry name" value="AMINOALKYLPHOSPHONATE N-ACETYLTRANSFERASE-RELATED-RELATED"/>
    <property type="match status" value="1"/>
</dbReference>
<dbReference type="KEGG" id="dgg:DGI_2962"/>
<dbReference type="Gene3D" id="3.40.630.30">
    <property type="match status" value="1"/>
</dbReference>
<dbReference type="PATRIC" id="fig|1121448.10.peg.2924"/>
<dbReference type="STRING" id="1121448.DGI_2962"/>
<dbReference type="OrthoDB" id="9797178at2"/>
<dbReference type="GO" id="GO:0016747">
    <property type="term" value="F:acyltransferase activity, transferring groups other than amino-acyl groups"/>
    <property type="evidence" value="ECO:0007669"/>
    <property type="project" value="InterPro"/>
</dbReference>
<dbReference type="AlphaFoldDB" id="T2GFK3"/>
<dbReference type="HOGENOM" id="CLU_081840_1_2_7"/>
<feature type="domain" description="N-acetyltransferase" evidence="3">
    <location>
        <begin position="1"/>
        <end position="155"/>
    </location>
</feature>
<evidence type="ECO:0000256" key="2">
    <source>
        <dbReference type="ARBA" id="ARBA00023315"/>
    </source>
</evidence>
<dbReference type="Proteomes" id="UP000016587">
    <property type="component" value="Chromosome"/>
</dbReference>
<evidence type="ECO:0000259" key="3">
    <source>
        <dbReference type="PROSITE" id="PS51186"/>
    </source>
</evidence>
<reference evidence="4 5" key="1">
    <citation type="journal article" date="2013" name="J. Bacteriol.">
        <title>Roles of HynAB and Ech, the only two hydrogenases found in the model sulfate reducer Desulfovibrio gigas.</title>
        <authorList>
            <person name="Morais-Silva F.O."/>
            <person name="Santos C.I."/>
            <person name="Rodrigues R."/>
            <person name="Pereira I.A."/>
            <person name="Rodrigues-Pousada C."/>
        </authorList>
    </citation>
    <scope>NUCLEOTIDE SEQUENCE [LARGE SCALE GENOMIC DNA]</scope>
    <source>
        <strain evidence="5">ATCC 19364 / DSM 1382 / NCIMB 9332 / VKM B-1759</strain>
    </source>
</reference>
<dbReference type="RefSeq" id="WP_021761746.1">
    <property type="nucleotide sequence ID" value="NC_022444.1"/>
</dbReference>
<dbReference type="PANTHER" id="PTHR43877:SF1">
    <property type="entry name" value="ACETYLTRANSFERASE"/>
    <property type="match status" value="1"/>
</dbReference>
<proteinExistence type="predicted"/>
<name>T2GFK3_MEGG1</name>
<organism evidence="4 5">
    <name type="scientific">Megalodesulfovibrio gigas (strain ATCC 19364 / DSM 1382 / NCIMB 9332 / VKM B-1759)</name>
    <name type="common">Desulfovibrio gigas</name>
    <dbReference type="NCBI Taxonomy" id="1121448"/>
    <lineage>
        <taxon>Bacteria</taxon>
        <taxon>Pseudomonadati</taxon>
        <taxon>Thermodesulfobacteriota</taxon>
        <taxon>Desulfovibrionia</taxon>
        <taxon>Desulfovibrionales</taxon>
        <taxon>Desulfovibrionaceae</taxon>
        <taxon>Megalodesulfovibrio</taxon>
    </lineage>
</organism>
<dbReference type="InterPro" id="IPR000182">
    <property type="entry name" value="GNAT_dom"/>
</dbReference>